<gene>
    <name evidence="1" type="ORF">GPECTOR_468g389</name>
</gene>
<dbReference type="EMBL" id="LSYV01000465">
    <property type="protein sequence ID" value="KXZ41438.1"/>
    <property type="molecule type" value="Genomic_DNA"/>
</dbReference>
<reference evidence="2" key="1">
    <citation type="journal article" date="2016" name="Nat. Commun.">
        <title>The Gonium pectorale genome demonstrates co-option of cell cycle regulation during the evolution of multicellularity.</title>
        <authorList>
            <person name="Hanschen E.R."/>
            <person name="Marriage T.N."/>
            <person name="Ferris P.J."/>
            <person name="Hamaji T."/>
            <person name="Toyoda A."/>
            <person name="Fujiyama A."/>
            <person name="Neme R."/>
            <person name="Noguchi H."/>
            <person name="Minakuchi Y."/>
            <person name="Suzuki M."/>
            <person name="Kawai-Toyooka H."/>
            <person name="Smith D.R."/>
            <person name="Sparks H."/>
            <person name="Anderson J."/>
            <person name="Bakaric R."/>
            <person name="Luria V."/>
            <person name="Karger A."/>
            <person name="Kirschner M.W."/>
            <person name="Durand P.M."/>
            <person name="Michod R.E."/>
            <person name="Nozaki H."/>
            <person name="Olson B.J."/>
        </authorList>
    </citation>
    <scope>NUCLEOTIDE SEQUENCE [LARGE SCALE GENOMIC DNA]</scope>
    <source>
        <strain evidence="2">NIES-2863</strain>
    </source>
</reference>
<evidence type="ECO:0000313" key="2">
    <source>
        <dbReference type="Proteomes" id="UP000075714"/>
    </source>
</evidence>
<comment type="caution">
    <text evidence="1">The sequence shown here is derived from an EMBL/GenBank/DDBJ whole genome shotgun (WGS) entry which is preliminary data.</text>
</comment>
<protein>
    <submittedName>
        <fullName evidence="1">Uncharacterized protein</fullName>
    </submittedName>
</protein>
<proteinExistence type="predicted"/>
<dbReference type="AlphaFoldDB" id="A0A150FV33"/>
<keyword evidence="2" id="KW-1185">Reference proteome</keyword>
<evidence type="ECO:0000313" key="1">
    <source>
        <dbReference type="EMBL" id="KXZ41438.1"/>
    </source>
</evidence>
<name>A0A150FV33_GONPE</name>
<organism evidence="1 2">
    <name type="scientific">Gonium pectorale</name>
    <name type="common">Green alga</name>
    <dbReference type="NCBI Taxonomy" id="33097"/>
    <lineage>
        <taxon>Eukaryota</taxon>
        <taxon>Viridiplantae</taxon>
        <taxon>Chlorophyta</taxon>
        <taxon>core chlorophytes</taxon>
        <taxon>Chlorophyceae</taxon>
        <taxon>CS clade</taxon>
        <taxon>Chlamydomonadales</taxon>
        <taxon>Volvocaceae</taxon>
        <taxon>Gonium</taxon>
    </lineage>
</organism>
<dbReference type="Proteomes" id="UP000075714">
    <property type="component" value="Unassembled WGS sequence"/>
</dbReference>
<accession>A0A150FV33</accession>
<sequence>MAVALRGPAIGFAYRTDGPPVVLCVASFTIATLVNPRLYERPYWGGPGISDAASVPGGVAYEGLLLGVYRGLALAPPGAVVVLETMFQRSLTTWSSATGSAWRGSMWATALEEQVEAVLSEFGPPGQPRVEFPSLLFEVHNSEGAPG</sequence>